<keyword evidence="7 8" id="KW-0472">Membrane</keyword>
<dbReference type="OrthoDB" id="9815691at2"/>
<evidence type="ECO:0000313" key="11">
    <source>
        <dbReference type="Proteomes" id="UP000198771"/>
    </source>
</evidence>
<dbReference type="RefSeq" id="WP_092123712.1">
    <property type="nucleotide sequence ID" value="NZ_FMXO01000022.1"/>
</dbReference>
<proteinExistence type="predicted"/>
<feature type="transmembrane region" description="Helical" evidence="8">
    <location>
        <begin position="114"/>
        <end position="131"/>
    </location>
</feature>
<feature type="transmembrane region" description="Helical" evidence="8">
    <location>
        <begin position="423"/>
        <end position="443"/>
    </location>
</feature>
<evidence type="ECO:0000256" key="7">
    <source>
        <dbReference type="ARBA" id="ARBA00023136"/>
    </source>
</evidence>
<dbReference type="PANTHER" id="PTHR33908">
    <property type="entry name" value="MANNOSYLTRANSFERASE YKCB-RELATED"/>
    <property type="match status" value="1"/>
</dbReference>
<evidence type="ECO:0000313" key="10">
    <source>
        <dbReference type="EMBL" id="SDB60410.1"/>
    </source>
</evidence>
<organism evidence="10 11">
    <name type="scientific">Desulfonatronum thiosulfatophilum</name>
    <dbReference type="NCBI Taxonomy" id="617002"/>
    <lineage>
        <taxon>Bacteria</taxon>
        <taxon>Pseudomonadati</taxon>
        <taxon>Thermodesulfobacteriota</taxon>
        <taxon>Desulfovibrionia</taxon>
        <taxon>Desulfovibrionales</taxon>
        <taxon>Desulfonatronaceae</taxon>
        <taxon>Desulfonatronum</taxon>
    </lineage>
</organism>
<evidence type="ECO:0000256" key="3">
    <source>
        <dbReference type="ARBA" id="ARBA00022676"/>
    </source>
</evidence>
<evidence type="ECO:0000256" key="8">
    <source>
        <dbReference type="SAM" id="Phobius"/>
    </source>
</evidence>
<feature type="transmembrane region" description="Helical" evidence="8">
    <location>
        <begin position="173"/>
        <end position="202"/>
    </location>
</feature>
<feature type="transmembrane region" description="Helical" evidence="8">
    <location>
        <begin position="12"/>
        <end position="30"/>
    </location>
</feature>
<dbReference type="PANTHER" id="PTHR33908:SF3">
    <property type="entry name" value="UNDECAPRENYL PHOSPHATE-ALPHA-4-AMINO-4-DEOXY-L-ARABINOSE ARABINOSYL TRANSFERASE"/>
    <property type="match status" value="1"/>
</dbReference>
<dbReference type="AlphaFoldDB" id="A0A1G6ESK2"/>
<keyword evidence="5 8" id="KW-0812">Transmembrane</keyword>
<dbReference type="InterPro" id="IPR038731">
    <property type="entry name" value="RgtA/B/C-like"/>
</dbReference>
<feature type="transmembrane region" description="Helical" evidence="8">
    <location>
        <begin position="370"/>
        <end position="389"/>
    </location>
</feature>
<evidence type="ECO:0000256" key="2">
    <source>
        <dbReference type="ARBA" id="ARBA00022475"/>
    </source>
</evidence>
<dbReference type="Pfam" id="PF13231">
    <property type="entry name" value="PMT_2"/>
    <property type="match status" value="1"/>
</dbReference>
<keyword evidence="2" id="KW-1003">Cell membrane</keyword>
<dbReference type="Proteomes" id="UP000198771">
    <property type="component" value="Unassembled WGS sequence"/>
</dbReference>
<feature type="transmembrane region" description="Helical" evidence="8">
    <location>
        <begin position="331"/>
        <end position="350"/>
    </location>
</feature>
<keyword evidence="3" id="KW-0328">Glycosyltransferase</keyword>
<evidence type="ECO:0000256" key="6">
    <source>
        <dbReference type="ARBA" id="ARBA00022989"/>
    </source>
</evidence>
<name>A0A1G6ESK2_9BACT</name>
<feature type="transmembrane region" description="Helical" evidence="8">
    <location>
        <begin position="89"/>
        <end position="108"/>
    </location>
</feature>
<dbReference type="GO" id="GO:0016763">
    <property type="term" value="F:pentosyltransferase activity"/>
    <property type="evidence" value="ECO:0007669"/>
    <property type="project" value="TreeGrafter"/>
</dbReference>
<evidence type="ECO:0000256" key="1">
    <source>
        <dbReference type="ARBA" id="ARBA00004651"/>
    </source>
</evidence>
<feature type="transmembrane region" description="Helical" evidence="8">
    <location>
        <begin position="395"/>
        <end position="416"/>
    </location>
</feature>
<gene>
    <name evidence="10" type="ORF">SAMN05660653_03096</name>
</gene>
<protein>
    <submittedName>
        <fullName evidence="10">4-amino-4-deoxy-L-arabinose transferase</fullName>
    </submittedName>
</protein>
<dbReference type="GO" id="GO:0009103">
    <property type="term" value="P:lipopolysaccharide biosynthetic process"/>
    <property type="evidence" value="ECO:0007669"/>
    <property type="project" value="TreeGrafter"/>
</dbReference>
<feature type="transmembrane region" description="Helical" evidence="8">
    <location>
        <begin position="271"/>
        <end position="294"/>
    </location>
</feature>
<keyword evidence="6 8" id="KW-1133">Transmembrane helix</keyword>
<dbReference type="InterPro" id="IPR050297">
    <property type="entry name" value="LipidA_mod_glycosyltrf_83"/>
</dbReference>
<dbReference type="GO" id="GO:0005886">
    <property type="term" value="C:plasma membrane"/>
    <property type="evidence" value="ECO:0007669"/>
    <property type="project" value="UniProtKB-SubCell"/>
</dbReference>
<dbReference type="GO" id="GO:0010041">
    <property type="term" value="P:response to iron(III) ion"/>
    <property type="evidence" value="ECO:0007669"/>
    <property type="project" value="TreeGrafter"/>
</dbReference>
<evidence type="ECO:0000256" key="4">
    <source>
        <dbReference type="ARBA" id="ARBA00022679"/>
    </source>
</evidence>
<dbReference type="STRING" id="617002.SAMN05660653_03096"/>
<keyword evidence="4 10" id="KW-0808">Transferase</keyword>
<feature type="domain" description="Glycosyltransferase RgtA/B/C/D-like" evidence="9">
    <location>
        <begin position="65"/>
        <end position="235"/>
    </location>
</feature>
<feature type="transmembrane region" description="Helical" evidence="8">
    <location>
        <begin position="223"/>
        <end position="241"/>
    </location>
</feature>
<evidence type="ECO:0000256" key="5">
    <source>
        <dbReference type="ARBA" id="ARBA00022692"/>
    </source>
</evidence>
<sequence>MNTQHLDGPLGYLALILFCLVLFLPGMTTLPPFDRDEARFAQASRQMLEEGDFIRIKFQEQDRHKKPVGIYWLQAASARIINPDALWPYRLPSVMGAVLAVLLTFSLARRAMEAKYAFLAAAMLAGSVLLVTEAHLAKTDAMLLASIAAIQVALAMCYIRKPETPAEPWLWLLFWGGMGGTILLKGPVGPMIAGVTLLTLFIADRHDPRRFSWLRGLRPGPGLLLTAAMVLPWLIAVSMATDGSFVSDAVKGDLLPKLISGHESHGAPPGMYLLLFTLTFWPASLLAWPALVRTWKMRSADPSNRLIRFLWAWIVPSWIIFELVPTKLPHYVLPLYPAIALLTALWLSGLAAQAEPGKYGRWIEKIGSGLWLAIGMILGLGLIVAPLYLDRSVSWWGLLAALVALAMTYAGWRLYLEQKMLQVCSVLLLGAILIFPVLLGKGLPEMRAFWVSRTLQHTVDSLRQEHPDLQGVIASTGFQEPSLVFLLGTNIRLISPAQAAHHLAEHPHGMALVESRREAQFHETLAELGLAAEPLANVRGFNYSKGQWVAIDIFANANR</sequence>
<feature type="transmembrane region" description="Helical" evidence="8">
    <location>
        <begin position="306"/>
        <end position="325"/>
    </location>
</feature>
<comment type="subcellular location">
    <subcellularLocation>
        <location evidence="1">Cell membrane</location>
        <topology evidence="1">Multi-pass membrane protein</topology>
    </subcellularLocation>
</comment>
<keyword evidence="11" id="KW-1185">Reference proteome</keyword>
<dbReference type="EMBL" id="FMXO01000022">
    <property type="protein sequence ID" value="SDB60410.1"/>
    <property type="molecule type" value="Genomic_DNA"/>
</dbReference>
<accession>A0A1G6ESK2</accession>
<reference evidence="10 11" key="1">
    <citation type="submission" date="2016-10" db="EMBL/GenBank/DDBJ databases">
        <authorList>
            <person name="de Groot N.N."/>
        </authorList>
    </citation>
    <scope>NUCLEOTIDE SEQUENCE [LARGE SCALE GENOMIC DNA]</scope>
    <source>
        <strain evidence="10 11">ASO4-2</strain>
    </source>
</reference>
<evidence type="ECO:0000259" key="9">
    <source>
        <dbReference type="Pfam" id="PF13231"/>
    </source>
</evidence>